<sequence length="168" mass="19520">MKKILILMILILLIALIGGVFWYQNIKKENQEVHYHAGFIVYLDGKKHDFSALKYMHIEPCNEEENHQEDDQEEKAHLHDQIGDVVHVHRQGALWKDLFQNINFKFKDPASVNGYINGKEEKNILSKEIVPYESVIIIEGDIKNIDLNKYVSKSHMQEVEEKSESCGS</sequence>
<comment type="caution">
    <text evidence="1">The sequence shown here is derived from an EMBL/GenBank/DDBJ whole genome shotgun (WGS) entry which is preliminary data.</text>
</comment>
<evidence type="ECO:0000313" key="2">
    <source>
        <dbReference type="Proteomes" id="UP000177383"/>
    </source>
</evidence>
<gene>
    <name evidence="1" type="ORF">A2773_01840</name>
</gene>
<dbReference type="Proteomes" id="UP000177383">
    <property type="component" value="Unassembled WGS sequence"/>
</dbReference>
<dbReference type="EMBL" id="MFJE01000068">
    <property type="protein sequence ID" value="OGG12929.1"/>
    <property type="molecule type" value="Genomic_DNA"/>
</dbReference>
<dbReference type="AlphaFoldDB" id="A0A1F5ZKA9"/>
<name>A0A1F5ZKA9_9BACT</name>
<proteinExistence type="predicted"/>
<dbReference type="STRING" id="1798375.A2773_01840"/>
<evidence type="ECO:0000313" key="1">
    <source>
        <dbReference type="EMBL" id="OGG12929.1"/>
    </source>
</evidence>
<organism evidence="1 2">
    <name type="scientific">Candidatus Gottesmanbacteria bacterium RIFCSPHIGHO2_01_FULL_39_10</name>
    <dbReference type="NCBI Taxonomy" id="1798375"/>
    <lineage>
        <taxon>Bacteria</taxon>
        <taxon>Candidatus Gottesmaniibacteriota</taxon>
    </lineage>
</organism>
<reference evidence="1 2" key="1">
    <citation type="journal article" date="2016" name="Nat. Commun.">
        <title>Thousands of microbial genomes shed light on interconnected biogeochemical processes in an aquifer system.</title>
        <authorList>
            <person name="Anantharaman K."/>
            <person name="Brown C.T."/>
            <person name="Hug L.A."/>
            <person name="Sharon I."/>
            <person name="Castelle C.J."/>
            <person name="Probst A.J."/>
            <person name="Thomas B.C."/>
            <person name="Singh A."/>
            <person name="Wilkins M.J."/>
            <person name="Karaoz U."/>
            <person name="Brodie E.L."/>
            <person name="Williams K.H."/>
            <person name="Hubbard S.S."/>
            <person name="Banfield J.F."/>
        </authorList>
    </citation>
    <scope>NUCLEOTIDE SEQUENCE [LARGE SCALE GENOMIC DNA]</scope>
</reference>
<protein>
    <submittedName>
        <fullName evidence="1">Uncharacterized protein</fullName>
    </submittedName>
</protein>
<accession>A0A1F5ZKA9</accession>